<keyword evidence="8 10" id="KW-0472">Membrane</keyword>
<dbReference type="EMBL" id="OZ075121">
    <property type="protein sequence ID" value="CAL4901686.1"/>
    <property type="molecule type" value="Genomic_DNA"/>
</dbReference>
<gene>
    <name evidence="11" type="ORF">URODEC1_LOCUS9474</name>
</gene>
<evidence type="ECO:0000256" key="8">
    <source>
        <dbReference type="ARBA" id="ARBA00023136"/>
    </source>
</evidence>
<dbReference type="GO" id="GO:0048608">
    <property type="term" value="P:reproductive structure development"/>
    <property type="evidence" value="ECO:0007669"/>
    <property type="project" value="UniProtKB-ARBA"/>
</dbReference>
<evidence type="ECO:0000313" key="11">
    <source>
        <dbReference type="EMBL" id="CAL4901686.1"/>
    </source>
</evidence>
<evidence type="ECO:0000256" key="2">
    <source>
        <dbReference type="ARBA" id="ARBA00004502"/>
    </source>
</evidence>
<keyword evidence="6 10" id="KW-1133">Transmembrane helix</keyword>
<keyword evidence="7" id="KW-0007">Acetylation</keyword>
<dbReference type="GO" id="GO:0009791">
    <property type="term" value="P:post-embryonic development"/>
    <property type="evidence" value="ECO:0007669"/>
    <property type="project" value="UniProtKB-ARBA"/>
</dbReference>
<dbReference type="PANTHER" id="PTHR33203:SF4">
    <property type="entry name" value="F27J15.22"/>
    <property type="match status" value="1"/>
</dbReference>
<evidence type="ECO:0000256" key="6">
    <source>
        <dbReference type="ARBA" id="ARBA00022989"/>
    </source>
</evidence>
<dbReference type="InterPro" id="IPR000136">
    <property type="entry name" value="Oleosin"/>
</dbReference>
<evidence type="ECO:0000256" key="5">
    <source>
        <dbReference type="ARBA" id="ARBA00022692"/>
    </source>
</evidence>
<keyword evidence="5 10" id="KW-0812">Transmembrane</keyword>
<feature type="transmembrane region" description="Helical" evidence="10">
    <location>
        <begin position="43"/>
        <end position="75"/>
    </location>
</feature>
<evidence type="ECO:0000256" key="3">
    <source>
        <dbReference type="ARBA" id="ARBA00010858"/>
    </source>
</evidence>
<accession>A0ABC8W314</accession>
<evidence type="ECO:0000313" key="12">
    <source>
        <dbReference type="Proteomes" id="UP001497457"/>
    </source>
</evidence>
<dbReference type="AlphaFoldDB" id="A0ABC8W314"/>
<comment type="similarity">
    <text evidence="3">Belongs to the oleosin family.</text>
</comment>
<evidence type="ECO:0000256" key="10">
    <source>
        <dbReference type="SAM" id="Phobius"/>
    </source>
</evidence>
<sequence>MADRQQQAHGERPGHAPPDSPSSATLLRRVQTHAPNSTQLVGFLTLLISGAVLLLLTGLTLTGAVLALVFLAPIALLTSPIWVPVAALLAVLAAAVLSCCGFAVAALAAGTWMYRYFTGRHPVGADRVDYARSRIADTASHVKDYAREYGGYLHSRPKDAAPGA</sequence>
<proteinExistence type="inferred from homology"/>
<name>A0ABC8W314_9POAL</name>
<dbReference type="PANTHER" id="PTHR33203">
    <property type="entry name" value="OLEOSIN"/>
    <property type="match status" value="1"/>
</dbReference>
<comment type="subcellular location">
    <subcellularLocation>
        <location evidence="2">Lipid droplet</location>
    </subcellularLocation>
    <subcellularLocation>
        <location evidence="1">Membrane</location>
        <topology evidence="1">Multi-pass membrane protein</topology>
    </subcellularLocation>
</comment>
<keyword evidence="12" id="KW-1185">Reference proteome</keyword>
<feature type="region of interest" description="Disordered" evidence="9">
    <location>
        <begin position="1"/>
        <end position="23"/>
    </location>
</feature>
<dbReference type="GO" id="GO:0016020">
    <property type="term" value="C:membrane"/>
    <property type="evidence" value="ECO:0007669"/>
    <property type="project" value="UniProtKB-SubCell"/>
</dbReference>
<evidence type="ECO:0000256" key="7">
    <source>
        <dbReference type="ARBA" id="ARBA00022990"/>
    </source>
</evidence>
<protein>
    <recommendedName>
        <fullName evidence="13">Oleosin</fullName>
    </recommendedName>
</protein>
<dbReference type="GO" id="GO:0005811">
    <property type="term" value="C:lipid droplet"/>
    <property type="evidence" value="ECO:0007669"/>
    <property type="project" value="UniProtKB-SubCell"/>
</dbReference>
<feature type="transmembrane region" description="Helical" evidence="10">
    <location>
        <begin position="81"/>
        <end position="110"/>
    </location>
</feature>
<evidence type="ECO:0000256" key="9">
    <source>
        <dbReference type="SAM" id="MobiDB-lite"/>
    </source>
</evidence>
<dbReference type="Proteomes" id="UP001497457">
    <property type="component" value="Chromosome 11b"/>
</dbReference>
<reference evidence="11" key="1">
    <citation type="submission" date="2024-10" db="EMBL/GenBank/DDBJ databases">
        <authorList>
            <person name="Ryan C."/>
        </authorList>
    </citation>
    <scope>NUCLEOTIDE SEQUENCE [LARGE SCALE GENOMIC DNA]</scope>
</reference>
<evidence type="ECO:0000256" key="4">
    <source>
        <dbReference type="ARBA" id="ARBA00022677"/>
    </source>
</evidence>
<keyword evidence="4" id="KW-0551">Lipid droplet</keyword>
<organism evidence="11 12">
    <name type="scientific">Urochloa decumbens</name>
    <dbReference type="NCBI Taxonomy" id="240449"/>
    <lineage>
        <taxon>Eukaryota</taxon>
        <taxon>Viridiplantae</taxon>
        <taxon>Streptophyta</taxon>
        <taxon>Embryophyta</taxon>
        <taxon>Tracheophyta</taxon>
        <taxon>Spermatophyta</taxon>
        <taxon>Magnoliopsida</taxon>
        <taxon>Liliopsida</taxon>
        <taxon>Poales</taxon>
        <taxon>Poaceae</taxon>
        <taxon>PACMAD clade</taxon>
        <taxon>Panicoideae</taxon>
        <taxon>Panicodae</taxon>
        <taxon>Paniceae</taxon>
        <taxon>Melinidinae</taxon>
        <taxon>Urochloa</taxon>
    </lineage>
</organism>
<dbReference type="Pfam" id="PF01277">
    <property type="entry name" value="Oleosin"/>
    <property type="match status" value="1"/>
</dbReference>
<evidence type="ECO:0008006" key="13">
    <source>
        <dbReference type="Google" id="ProtNLM"/>
    </source>
</evidence>
<evidence type="ECO:0000256" key="1">
    <source>
        <dbReference type="ARBA" id="ARBA00004141"/>
    </source>
</evidence>